<dbReference type="RefSeq" id="XP_021835982.1">
    <property type="nucleotide sequence ID" value="XM_021980290.2"/>
</dbReference>
<evidence type="ECO:0000256" key="1">
    <source>
        <dbReference type="ARBA" id="ARBA00007626"/>
    </source>
</evidence>
<protein>
    <submittedName>
        <fullName evidence="5">Pentatricopeptide repeat-containing protein At1g77360, mitochondrial-like</fullName>
    </submittedName>
</protein>
<proteinExistence type="inferred from homology"/>
<name>A0A9R0HS92_SPIOL</name>
<gene>
    <name evidence="5" type="primary">LOC110775677</name>
</gene>
<sequence length="493" mass="55473">MGDSYSFNSSSRLVLPLSKPQYPESIQRGNQGKSSFPTYLDVPYVTPRTRILCDIIYGTPVSDIEAALNSSAITPSPELVEEVLKLSYGSPDGAVSFFRWAGFAHKPSIYAWNLMVDLLGKNKMFDQLWAAIRSMKDEKLISLPTFVSIFGSYCAAGKFDDALMTFDVMGKYGVEPDVVAVNSLLSAICQEKDQTQRAYNFFDQIKVKVPPDGDTFAILLEGWEKEGNVSKAKTTFGEMVVRVGWDEKNMSAYNAFLMTLVRGSQVDEAVKFLKVMKGKGCLPGLKFFSNALNILVKLNDSTHAVPLWDTMVGSGIMPNLITFNAMVGLLCNNHDVDNAFRFLDEMPFYGVFPDSLTYNMIFECLIKNKKVREVASFFGEMTKNEVPPTMANCAAAIEMLFERDDPETGIDIWNFVLANRVMPVDECANMLLIGLCTIGRFSEMKRSAYDMLDQRIIIYESTMRTLQKIFYKEGRSARDTYDSLERRWKASHT</sequence>
<dbReference type="Gene3D" id="1.25.40.10">
    <property type="entry name" value="Tetratricopeptide repeat domain"/>
    <property type="match status" value="3"/>
</dbReference>
<dbReference type="OrthoDB" id="1911504at2759"/>
<feature type="repeat" description="PPR" evidence="3">
    <location>
        <begin position="142"/>
        <end position="176"/>
    </location>
</feature>
<dbReference type="GeneID" id="110775677"/>
<feature type="repeat" description="PPR" evidence="3">
    <location>
        <begin position="354"/>
        <end position="388"/>
    </location>
</feature>
<reference evidence="5" key="2">
    <citation type="submission" date="2025-08" db="UniProtKB">
        <authorList>
            <consortium name="RefSeq"/>
        </authorList>
    </citation>
    <scope>IDENTIFICATION</scope>
    <source>
        <tissue evidence="5">Leaf</tissue>
    </source>
</reference>
<keyword evidence="2" id="KW-0677">Repeat</keyword>
<evidence type="ECO:0000313" key="4">
    <source>
        <dbReference type="Proteomes" id="UP000813463"/>
    </source>
</evidence>
<dbReference type="InterPro" id="IPR011990">
    <property type="entry name" value="TPR-like_helical_dom_sf"/>
</dbReference>
<comment type="similarity">
    <text evidence="1">Belongs to the PPR family. P subfamily.</text>
</comment>
<dbReference type="PROSITE" id="PS51375">
    <property type="entry name" value="PPR"/>
    <property type="match status" value="4"/>
</dbReference>
<dbReference type="KEGG" id="soe:110775677"/>
<accession>A0A9R0HS92</accession>
<evidence type="ECO:0000313" key="5">
    <source>
        <dbReference type="RefSeq" id="XP_021835982.1"/>
    </source>
</evidence>
<evidence type="ECO:0000256" key="3">
    <source>
        <dbReference type="PROSITE-ProRule" id="PRU00708"/>
    </source>
</evidence>
<organism evidence="4 5">
    <name type="scientific">Spinacia oleracea</name>
    <name type="common">Spinach</name>
    <dbReference type="NCBI Taxonomy" id="3562"/>
    <lineage>
        <taxon>Eukaryota</taxon>
        <taxon>Viridiplantae</taxon>
        <taxon>Streptophyta</taxon>
        <taxon>Embryophyta</taxon>
        <taxon>Tracheophyta</taxon>
        <taxon>Spermatophyta</taxon>
        <taxon>Magnoliopsida</taxon>
        <taxon>eudicotyledons</taxon>
        <taxon>Gunneridae</taxon>
        <taxon>Pentapetalae</taxon>
        <taxon>Caryophyllales</taxon>
        <taxon>Chenopodiaceae</taxon>
        <taxon>Chenopodioideae</taxon>
        <taxon>Anserineae</taxon>
        <taxon>Spinacia</taxon>
    </lineage>
</organism>
<dbReference type="Pfam" id="PF01535">
    <property type="entry name" value="PPR"/>
    <property type="match status" value="3"/>
</dbReference>
<dbReference type="InterPro" id="IPR002885">
    <property type="entry name" value="PPR_rpt"/>
</dbReference>
<dbReference type="PANTHER" id="PTHR47939:SF13">
    <property type="entry name" value="OS03G0201400 PROTEIN"/>
    <property type="match status" value="1"/>
</dbReference>
<feature type="repeat" description="PPR" evidence="3">
    <location>
        <begin position="319"/>
        <end position="353"/>
    </location>
</feature>
<keyword evidence="4" id="KW-1185">Reference proteome</keyword>
<dbReference type="PANTHER" id="PTHR47939">
    <property type="entry name" value="MEMBRANE-ASSOCIATED SALT-INDUCIBLE PROTEIN-LIKE"/>
    <property type="match status" value="1"/>
</dbReference>
<dbReference type="InterPro" id="IPR050667">
    <property type="entry name" value="PPR-containing_protein"/>
</dbReference>
<dbReference type="Proteomes" id="UP000813463">
    <property type="component" value="Chromosome 6"/>
</dbReference>
<feature type="repeat" description="PPR" evidence="3">
    <location>
        <begin position="249"/>
        <end position="283"/>
    </location>
</feature>
<reference evidence="4" key="1">
    <citation type="journal article" date="2021" name="Nat. Commun.">
        <title>Genomic analyses provide insights into spinach domestication and the genetic basis of agronomic traits.</title>
        <authorList>
            <person name="Cai X."/>
            <person name="Sun X."/>
            <person name="Xu C."/>
            <person name="Sun H."/>
            <person name="Wang X."/>
            <person name="Ge C."/>
            <person name="Zhang Z."/>
            <person name="Wang Q."/>
            <person name="Fei Z."/>
            <person name="Jiao C."/>
            <person name="Wang Q."/>
        </authorList>
    </citation>
    <scope>NUCLEOTIDE SEQUENCE [LARGE SCALE GENOMIC DNA]</scope>
    <source>
        <strain evidence="4">cv. Varoflay</strain>
    </source>
</reference>
<dbReference type="Pfam" id="PF13041">
    <property type="entry name" value="PPR_2"/>
    <property type="match status" value="2"/>
</dbReference>
<evidence type="ECO:0000256" key="2">
    <source>
        <dbReference type="ARBA" id="ARBA00022737"/>
    </source>
</evidence>
<dbReference type="NCBIfam" id="TIGR00756">
    <property type="entry name" value="PPR"/>
    <property type="match status" value="4"/>
</dbReference>
<dbReference type="AlphaFoldDB" id="A0A9R0HS92"/>